<gene>
    <name evidence="4" type="ORF">QPX54_07495</name>
</gene>
<feature type="transmembrane region" description="Helical" evidence="2">
    <location>
        <begin position="563"/>
        <end position="582"/>
    </location>
</feature>
<dbReference type="Proteomes" id="UP001226160">
    <property type="component" value="Unassembled WGS sequence"/>
</dbReference>
<dbReference type="RefSeq" id="WP_284589771.1">
    <property type="nucleotide sequence ID" value="NZ_JASNVP010000006.1"/>
</dbReference>
<evidence type="ECO:0000313" key="4">
    <source>
        <dbReference type="EMBL" id="MDK4326346.1"/>
    </source>
</evidence>
<protein>
    <submittedName>
        <fullName evidence="4">TRAP transporter permease</fullName>
    </submittedName>
</protein>
<dbReference type="PANTHER" id="PTHR43849">
    <property type="entry name" value="BLL3936 PROTEIN"/>
    <property type="match status" value="1"/>
</dbReference>
<keyword evidence="2" id="KW-1133">Transmembrane helix</keyword>
<feature type="transmembrane region" description="Helical" evidence="2">
    <location>
        <begin position="52"/>
        <end position="74"/>
    </location>
</feature>
<feature type="transmembrane region" description="Helical" evidence="2">
    <location>
        <begin position="166"/>
        <end position="184"/>
    </location>
</feature>
<feature type="transmembrane region" description="Helical" evidence="2">
    <location>
        <begin position="210"/>
        <end position="232"/>
    </location>
</feature>
<dbReference type="Pfam" id="PF06808">
    <property type="entry name" value="DctM"/>
    <property type="match status" value="1"/>
</dbReference>
<dbReference type="InterPro" id="IPR010656">
    <property type="entry name" value="DctM"/>
</dbReference>
<evidence type="ECO:0000259" key="3">
    <source>
        <dbReference type="Pfam" id="PF06808"/>
    </source>
</evidence>
<dbReference type="InterPro" id="IPR011853">
    <property type="entry name" value="TRAP_DctM-Dct_fused"/>
</dbReference>
<sequence>MNAATTPTSQATSGSQAHATQQNQPSVSTPDVGEKLEQFDRESRTREFSSPVTHWVFIAFAVLVSLYHMYIAYFGAPPALLHRSLHVGAILMLCFALYPAHKKASRQRIAPYDLVLIVASASTFGYIWLNYRDILDRIVSPNTTDVVFGALLVVLVIEASRRVTGWALPILSLVFLAFALFGQHGPLRFRHRGYEVDDILDFLYLTNEGIFSTAVAVAASYIFLFVLFGAVLQKSGLGQFFNDIALALAGRSRGGPAKVAVISSGFLGSINGSAIANVVTTGAFTIPLMKKVGFKPYFAGGVEASASVGGQILPPIMGASAFIMAETLGMQYTEVAIAALIPAVLYYIGVIMQVHFRAVKDGLSGISSENLPAVKEVLKERGHLLVPLVILVYMLFFSGQTILFSALLTILATIAIAQLRGNTRMSVKDIIYALADGAKTSVAVSIACACVGIIVGVVTLTGFGVKLANAIVILGEGSLLLSLVLTMIACIILGMGLPSIPAYIITSTMAAPALAELGVEALVAHLFVFYFGLFANITPPVALAGFAAAGLAGDDPMKTSVQAMRLAIAGYFIPFMFVYNPGLLLQDVTWASGALVVGTAIVGVCMLSAAVEGYARTRLPLVVRVLVGIGGLALLLPGLLSDAVGVGILVIGLAQQLLAKRSESESKTTEKSAR</sequence>
<feature type="transmembrane region" description="Helical" evidence="2">
    <location>
        <begin position="335"/>
        <end position="356"/>
    </location>
</feature>
<feature type="transmembrane region" description="Helical" evidence="2">
    <location>
        <begin position="80"/>
        <end position="98"/>
    </location>
</feature>
<dbReference type="NCBIfam" id="TIGR02123">
    <property type="entry name" value="TRAP_fused"/>
    <property type="match status" value="1"/>
</dbReference>
<dbReference type="AlphaFoldDB" id="A0AAP4BVZ4"/>
<evidence type="ECO:0000256" key="1">
    <source>
        <dbReference type="SAM" id="MobiDB-lite"/>
    </source>
</evidence>
<comment type="caution">
    <text evidence="4">The sequence shown here is derived from an EMBL/GenBank/DDBJ whole genome shotgun (WGS) entry which is preliminary data.</text>
</comment>
<proteinExistence type="predicted"/>
<feature type="compositionally biased region" description="Polar residues" evidence="1">
    <location>
        <begin position="1"/>
        <end position="29"/>
    </location>
</feature>
<dbReference type="PANTHER" id="PTHR43849:SF2">
    <property type="entry name" value="BLL3936 PROTEIN"/>
    <property type="match status" value="1"/>
</dbReference>
<feature type="transmembrane region" description="Helical" evidence="2">
    <location>
        <begin position="297"/>
        <end position="323"/>
    </location>
</feature>
<evidence type="ECO:0000256" key="2">
    <source>
        <dbReference type="SAM" id="Phobius"/>
    </source>
</evidence>
<organism evidence="4 5">
    <name type="scientific">Corynebacterium propinquum</name>
    <dbReference type="NCBI Taxonomy" id="43769"/>
    <lineage>
        <taxon>Bacteria</taxon>
        <taxon>Bacillati</taxon>
        <taxon>Actinomycetota</taxon>
        <taxon>Actinomycetes</taxon>
        <taxon>Mycobacteriales</taxon>
        <taxon>Corynebacteriaceae</taxon>
        <taxon>Corynebacterium</taxon>
    </lineage>
</organism>
<keyword evidence="2" id="KW-0812">Transmembrane</keyword>
<name>A0AAP4BVZ4_9CORY</name>
<feature type="transmembrane region" description="Helical" evidence="2">
    <location>
        <begin position="110"/>
        <end position="129"/>
    </location>
</feature>
<keyword evidence="2" id="KW-0472">Membrane</keyword>
<dbReference type="EMBL" id="JASNVP010000006">
    <property type="protein sequence ID" value="MDK4326346.1"/>
    <property type="molecule type" value="Genomic_DNA"/>
</dbReference>
<feature type="transmembrane region" description="Helical" evidence="2">
    <location>
        <begin position="141"/>
        <end position="159"/>
    </location>
</feature>
<evidence type="ECO:0000313" key="5">
    <source>
        <dbReference type="Proteomes" id="UP001226160"/>
    </source>
</evidence>
<feature type="region of interest" description="Disordered" evidence="1">
    <location>
        <begin position="1"/>
        <end position="32"/>
    </location>
</feature>
<feature type="transmembrane region" description="Helical" evidence="2">
    <location>
        <begin position="529"/>
        <end position="551"/>
    </location>
</feature>
<feature type="domain" description="TRAP C4-dicarboxylate transport system permease DctM subunit" evidence="3">
    <location>
        <begin position="151"/>
        <end position="588"/>
    </location>
</feature>
<feature type="transmembrane region" description="Helical" evidence="2">
    <location>
        <begin position="442"/>
        <end position="465"/>
    </location>
</feature>
<reference evidence="4" key="1">
    <citation type="submission" date="2023-05" db="EMBL/GenBank/DDBJ databases">
        <title>Metabolic capabilities are highly conserved among human nasal-associated Corynebacterium species in pangenomic analyses.</title>
        <authorList>
            <person name="Tran T.H."/>
            <person name="Roberts A.Q."/>
            <person name="Escapa I.F."/>
            <person name="Gao W."/>
            <person name="Conlan S."/>
            <person name="Kong H."/>
            <person name="Segre J.A."/>
            <person name="Kelly M.S."/>
            <person name="Lemon K.P."/>
        </authorList>
    </citation>
    <scope>NUCLEOTIDE SEQUENCE</scope>
    <source>
        <strain evidence="4">KPL2654</strain>
    </source>
</reference>
<accession>A0AAP4BVZ4</accession>
<feature type="transmembrane region" description="Helical" evidence="2">
    <location>
        <begin position="588"/>
        <end position="609"/>
    </location>
</feature>